<dbReference type="Gene3D" id="3.40.630.30">
    <property type="match status" value="1"/>
</dbReference>
<dbReference type="PANTHER" id="PTHR43877:SF2">
    <property type="entry name" value="AMINOALKYLPHOSPHONATE N-ACETYLTRANSFERASE-RELATED"/>
    <property type="match status" value="1"/>
</dbReference>
<dbReference type="Pfam" id="PF00583">
    <property type="entry name" value="Acetyltransf_1"/>
    <property type="match status" value="1"/>
</dbReference>
<gene>
    <name evidence="4" type="ORF">ISP18_15630</name>
</gene>
<keyword evidence="5" id="KW-1185">Reference proteome</keyword>
<accession>A0ABW8IN41</accession>
<evidence type="ECO:0000256" key="1">
    <source>
        <dbReference type="ARBA" id="ARBA00022679"/>
    </source>
</evidence>
<dbReference type="InterPro" id="IPR000182">
    <property type="entry name" value="GNAT_dom"/>
</dbReference>
<proteinExistence type="predicted"/>
<dbReference type="RefSeq" id="WP_380013996.1">
    <property type="nucleotide sequence ID" value="NZ_JADIKI010000023.1"/>
</dbReference>
<dbReference type="EMBL" id="JADIKI010000023">
    <property type="protein sequence ID" value="MFK2856035.1"/>
    <property type="molecule type" value="Genomic_DNA"/>
</dbReference>
<evidence type="ECO:0000313" key="4">
    <source>
        <dbReference type="EMBL" id="MFK2856035.1"/>
    </source>
</evidence>
<dbReference type="CDD" id="cd04301">
    <property type="entry name" value="NAT_SF"/>
    <property type="match status" value="1"/>
</dbReference>
<dbReference type="InterPro" id="IPR016181">
    <property type="entry name" value="Acyl_CoA_acyltransferase"/>
</dbReference>
<evidence type="ECO:0000313" key="5">
    <source>
        <dbReference type="Proteomes" id="UP001620409"/>
    </source>
</evidence>
<reference evidence="4 5" key="1">
    <citation type="submission" date="2020-10" db="EMBL/GenBank/DDBJ databases">
        <title>Phylogeny of dyella-like bacteria.</title>
        <authorList>
            <person name="Fu J."/>
        </authorList>
    </citation>
    <scope>NUCLEOTIDE SEQUENCE [LARGE SCALE GENOMIC DNA]</scope>
    <source>
        <strain evidence="4 5">DHG40</strain>
    </source>
</reference>
<keyword evidence="2" id="KW-0012">Acyltransferase</keyword>
<dbReference type="InterPro" id="IPR050832">
    <property type="entry name" value="Bact_Acetyltransf"/>
</dbReference>
<dbReference type="Proteomes" id="UP001620409">
    <property type="component" value="Unassembled WGS sequence"/>
</dbReference>
<organism evidence="4 5">
    <name type="scientific">Dyella humi</name>
    <dbReference type="NCBI Taxonomy" id="1770547"/>
    <lineage>
        <taxon>Bacteria</taxon>
        <taxon>Pseudomonadati</taxon>
        <taxon>Pseudomonadota</taxon>
        <taxon>Gammaproteobacteria</taxon>
        <taxon>Lysobacterales</taxon>
        <taxon>Rhodanobacteraceae</taxon>
        <taxon>Dyella</taxon>
    </lineage>
</organism>
<dbReference type="PROSITE" id="PS51186">
    <property type="entry name" value="GNAT"/>
    <property type="match status" value="1"/>
</dbReference>
<evidence type="ECO:0000256" key="2">
    <source>
        <dbReference type="ARBA" id="ARBA00023315"/>
    </source>
</evidence>
<sequence>MQVRSAVVTEADALAQLWFDGWQDAHAAILPATLRRLRTLENFKERLLRGLAEMHVVGPVGTPLGFCMLKEDEVHQLFVSAQARGTGVATALMSDAEARLAEKGVETAWLSCAIGNDRAARFYKKSGWHNTGEYLTQVETTTGPFNLELWRFEKRLATAAR</sequence>
<dbReference type="SUPFAM" id="SSF55729">
    <property type="entry name" value="Acyl-CoA N-acyltransferases (Nat)"/>
    <property type="match status" value="1"/>
</dbReference>
<dbReference type="PANTHER" id="PTHR43877">
    <property type="entry name" value="AMINOALKYLPHOSPHONATE N-ACETYLTRANSFERASE-RELATED-RELATED"/>
    <property type="match status" value="1"/>
</dbReference>
<name>A0ABW8IN41_9GAMM</name>
<keyword evidence="1" id="KW-0808">Transferase</keyword>
<evidence type="ECO:0000259" key="3">
    <source>
        <dbReference type="PROSITE" id="PS51186"/>
    </source>
</evidence>
<protein>
    <submittedName>
        <fullName evidence="4">GNAT family N-acetyltransferase</fullName>
    </submittedName>
</protein>
<comment type="caution">
    <text evidence="4">The sequence shown here is derived from an EMBL/GenBank/DDBJ whole genome shotgun (WGS) entry which is preliminary data.</text>
</comment>
<feature type="domain" description="N-acetyltransferase" evidence="3">
    <location>
        <begin position="1"/>
        <end position="157"/>
    </location>
</feature>